<organism evidence="2 3">
    <name type="scientific">Heliocybe sulcata</name>
    <dbReference type="NCBI Taxonomy" id="5364"/>
    <lineage>
        <taxon>Eukaryota</taxon>
        <taxon>Fungi</taxon>
        <taxon>Dikarya</taxon>
        <taxon>Basidiomycota</taxon>
        <taxon>Agaricomycotina</taxon>
        <taxon>Agaricomycetes</taxon>
        <taxon>Gloeophyllales</taxon>
        <taxon>Gloeophyllaceae</taxon>
        <taxon>Heliocybe</taxon>
    </lineage>
</organism>
<evidence type="ECO:0000256" key="1">
    <source>
        <dbReference type="SAM" id="MobiDB-lite"/>
    </source>
</evidence>
<name>A0A5C3MLV2_9AGAM</name>
<protein>
    <submittedName>
        <fullName evidence="2">Uncharacterized protein</fullName>
    </submittedName>
</protein>
<sequence length="267" mass="29129">MKVWESDGWHPSRPGPLCQHLMQCDGQPGTVKERARDEHEERNTKRCEARRLHKNGGQRPSGGTGARYAPHAPQNRGQQTHHDSLAGFHTSGGSTVTSAVPHLSPYMFSPIRASEAASVLPYVPEYGMAQYSGESWAYLGRTQYSGNYNEPIVDTGYAVMSQVAGQNREPPPPSNPGQHAEYGLATGSHMIQESIAVPTATCCGPQSLHAEHGSSEDLRFLRTVIPWRSRLEGSRSIPAVSSRTTTTWGTLLAVPTMPSIRLSPLLH</sequence>
<reference evidence="2 3" key="1">
    <citation type="journal article" date="2019" name="Nat. Ecol. Evol.">
        <title>Megaphylogeny resolves global patterns of mushroom evolution.</title>
        <authorList>
            <person name="Varga T."/>
            <person name="Krizsan K."/>
            <person name="Foldi C."/>
            <person name="Dima B."/>
            <person name="Sanchez-Garcia M."/>
            <person name="Sanchez-Ramirez S."/>
            <person name="Szollosi G.J."/>
            <person name="Szarkandi J.G."/>
            <person name="Papp V."/>
            <person name="Albert L."/>
            <person name="Andreopoulos W."/>
            <person name="Angelini C."/>
            <person name="Antonin V."/>
            <person name="Barry K.W."/>
            <person name="Bougher N.L."/>
            <person name="Buchanan P."/>
            <person name="Buyck B."/>
            <person name="Bense V."/>
            <person name="Catcheside P."/>
            <person name="Chovatia M."/>
            <person name="Cooper J."/>
            <person name="Damon W."/>
            <person name="Desjardin D."/>
            <person name="Finy P."/>
            <person name="Geml J."/>
            <person name="Haridas S."/>
            <person name="Hughes K."/>
            <person name="Justo A."/>
            <person name="Karasinski D."/>
            <person name="Kautmanova I."/>
            <person name="Kiss B."/>
            <person name="Kocsube S."/>
            <person name="Kotiranta H."/>
            <person name="LaButti K.M."/>
            <person name="Lechner B.E."/>
            <person name="Liimatainen K."/>
            <person name="Lipzen A."/>
            <person name="Lukacs Z."/>
            <person name="Mihaltcheva S."/>
            <person name="Morgado L.N."/>
            <person name="Niskanen T."/>
            <person name="Noordeloos M.E."/>
            <person name="Ohm R.A."/>
            <person name="Ortiz-Santana B."/>
            <person name="Ovrebo C."/>
            <person name="Racz N."/>
            <person name="Riley R."/>
            <person name="Savchenko A."/>
            <person name="Shiryaev A."/>
            <person name="Soop K."/>
            <person name="Spirin V."/>
            <person name="Szebenyi C."/>
            <person name="Tomsovsky M."/>
            <person name="Tulloss R.E."/>
            <person name="Uehling J."/>
            <person name="Grigoriev I.V."/>
            <person name="Vagvolgyi C."/>
            <person name="Papp T."/>
            <person name="Martin F.M."/>
            <person name="Miettinen O."/>
            <person name="Hibbett D.S."/>
            <person name="Nagy L.G."/>
        </authorList>
    </citation>
    <scope>NUCLEOTIDE SEQUENCE [LARGE SCALE GENOMIC DNA]</scope>
    <source>
        <strain evidence="2 3">OMC1185</strain>
    </source>
</reference>
<dbReference type="AlphaFoldDB" id="A0A5C3MLV2"/>
<keyword evidence="3" id="KW-1185">Reference proteome</keyword>
<dbReference type="Proteomes" id="UP000305948">
    <property type="component" value="Unassembled WGS sequence"/>
</dbReference>
<dbReference type="EMBL" id="ML213530">
    <property type="protein sequence ID" value="TFK46389.1"/>
    <property type="molecule type" value="Genomic_DNA"/>
</dbReference>
<feature type="region of interest" description="Disordered" evidence="1">
    <location>
        <begin position="27"/>
        <end position="92"/>
    </location>
</feature>
<proteinExistence type="predicted"/>
<gene>
    <name evidence="2" type="ORF">OE88DRAFT_1667733</name>
</gene>
<feature type="compositionally biased region" description="Basic and acidic residues" evidence="1">
    <location>
        <begin position="31"/>
        <end position="50"/>
    </location>
</feature>
<accession>A0A5C3MLV2</accession>
<evidence type="ECO:0000313" key="3">
    <source>
        <dbReference type="Proteomes" id="UP000305948"/>
    </source>
</evidence>
<evidence type="ECO:0000313" key="2">
    <source>
        <dbReference type="EMBL" id="TFK46389.1"/>
    </source>
</evidence>